<evidence type="ECO:0000256" key="1">
    <source>
        <dbReference type="SAM" id="Phobius"/>
    </source>
</evidence>
<protein>
    <recommendedName>
        <fullName evidence="4">ATP synthase F0 subunit 8</fullName>
    </recommendedName>
</protein>
<dbReference type="Proteomes" id="UP001633002">
    <property type="component" value="Unassembled WGS sequence"/>
</dbReference>
<dbReference type="AlphaFoldDB" id="A0ABD3GD05"/>
<dbReference type="EMBL" id="JBJQOH010000008">
    <property type="protein sequence ID" value="KAL3677068.1"/>
    <property type="molecule type" value="Genomic_DNA"/>
</dbReference>
<feature type="transmembrane region" description="Helical" evidence="1">
    <location>
        <begin position="12"/>
        <end position="33"/>
    </location>
</feature>
<keyword evidence="1" id="KW-0472">Membrane</keyword>
<accession>A0ABD3GD05</accession>
<keyword evidence="3" id="KW-1185">Reference proteome</keyword>
<sequence>MKICKPHYWLDTATTIPLIAILSFSLFLVWQFATEPSYSLGFQIFHGAVLASPRIRTQLLEKLWCIQSDTANHEKNSINATGLVFSRNPCGRRNPPAKKAKVNIAYMVMITTALPFEPVWKTNLLIPVSRTKWQLLRSFAEENDFILSSTVDCRRLRSHDGVEVKKSEKTSGGAV</sequence>
<evidence type="ECO:0000313" key="3">
    <source>
        <dbReference type="Proteomes" id="UP001633002"/>
    </source>
</evidence>
<reference evidence="2 3" key="1">
    <citation type="submission" date="2024-09" db="EMBL/GenBank/DDBJ databases">
        <title>Chromosome-scale assembly of Riccia sorocarpa.</title>
        <authorList>
            <person name="Paukszto L."/>
        </authorList>
    </citation>
    <scope>NUCLEOTIDE SEQUENCE [LARGE SCALE GENOMIC DNA]</scope>
    <source>
        <strain evidence="2">LP-2024</strain>
        <tissue evidence="2">Aerial parts of the thallus</tissue>
    </source>
</reference>
<comment type="caution">
    <text evidence="2">The sequence shown here is derived from an EMBL/GenBank/DDBJ whole genome shotgun (WGS) entry which is preliminary data.</text>
</comment>
<evidence type="ECO:0000313" key="2">
    <source>
        <dbReference type="EMBL" id="KAL3677068.1"/>
    </source>
</evidence>
<proteinExistence type="predicted"/>
<organism evidence="2 3">
    <name type="scientific">Riccia sorocarpa</name>
    <dbReference type="NCBI Taxonomy" id="122646"/>
    <lineage>
        <taxon>Eukaryota</taxon>
        <taxon>Viridiplantae</taxon>
        <taxon>Streptophyta</taxon>
        <taxon>Embryophyta</taxon>
        <taxon>Marchantiophyta</taxon>
        <taxon>Marchantiopsida</taxon>
        <taxon>Marchantiidae</taxon>
        <taxon>Marchantiales</taxon>
        <taxon>Ricciaceae</taxon>
        <taxon>Riccia</taxon>
    </lineage>
</organism>
<keyword evidence="1" id="KW-1133">Transmembrane helix</keyword>
<evidence type="ECO:0008006" key="4">
    <source>
        <dbReference type="Google" id="ProtNLM"/>
    </source>
</evidence>
<keyword evidence="1" id="KW-0812">Transmembrane</keyword>
<name>A0ABD3GD05_9MARC</name>
<gene>
    <name evidence="2" type="ORF">R1sor_027016</name>
</gene>